<evidence type="ECO:0000313" key="2">
    <source>
        <dbReference type="EMBL" id="GLV13609.1"/>
    </source>
</evidence>
<dbReference type="AlphaFoldDB" id="A0A1H2RIJ2"/>
<feature type="transmembrane region" description="Helical" evidence="1">
    <location>
        <begin position="6"/>
        <end position="24"/>
    </location>
</feature>
<reference evidence="2" key="3">
    <citation type="submission" date="2023-02" db="EMBL/GenBank/DDBJ databases">
        <title>Proposal of a novel subspecies: Alicyclobacillus hesperidum subspecies aegle.</title>
        <authorList>
            <person name="Goto K."/>
            <person name="Fujii T."/>
            <person name="Yasui K."/>
            <person name="Mochida K."/>
            <person name="Kato-Tanaka Y."/>
            <person name="Morohoshi S."/>
            <person name="An S.Y."/>
            <person name="Kasai H."/>
            <person name="Yokota A."/>
        </authorList>
    </citation>
    <scope>NUCLEOTIDE SEQUENCE</scope>
    <source>
        <strain evidence="2">DSM 12766</strain>
    </source>
</reference>
<keyword evidence="1" id="KW-0812">Transmembrane</keyword>
<name>A0A1H2RIJ2_9BACL</name>
<keyword evidence="4" id="KW-1185">Reference proteome</keyword>
<dbReference type="Pfam" id="PF10787">
    <property type="entry name" value="YfmQ"/>
    <property type="match status" value="1"/>
</dbReference>
<dbReference type="RefSeq" id="WP_040289751.1">
    <property type="nucleotide sequence ID" value="NZ_BSRA01000006.1"/>
</dbReference>
<evidence type="ECO:0000313" key="3">
    <source>
        <dbReference type="EMBL" id="SDW19125.1"/>
    </source>
</evidence>
<dbReference type="EMBL" id="BSRA01000006">
    <property type="protein sequence ID" value="GLV13609.1"/>
    <property type="molecule type" value="Genomic_DNA"/>
</dbReference>
<dbReference type="EMBL" id="FNOJ01000003">
    <property type="protein sequence ID" value="SDW19125.1"/>
    <property type="molecule type" value="Genomic_DNA"/>
</dbReference>
<gene>
    <name evidence="2" type="ORF">Heshes_12930</name>
    <name evidence="3" type="ORF">SAMN04489725_1033</name>
</gene>
<proteinExistence type="predicted"/>
<reference evidence="3" key="1">
    <citation type="submission" date="2016-10" db="EMBL/GenBank/DDBJ databases">
        <authorList>
            <person name="de Groot N.N."/>
        </authorList>
    </citation>
    <scope>NUCLEOTIDE SEQUENCE [LARGE SCALE GENOMIC DNA]</scope>
    <source>
        <strain evidence="3">DSM 12489</strain>
    </source>
</reference>
<reference evidence="4" key="2">
    <citation type="submission" date="2016-10" db="EMBL/GenBank/DDBJ databases">
        <authorList>
            <person name="Varghese N."/>
        </authorList>
    </citation>
    <scope>NUCLEOTIDE SEQUENCE [LARGE SCALE GENOMIC DNA]</scope>
    <source>
        <strain evidence="4">DSM 12489</strain>
    </source>
</reference>
<sequence length="148" mass="17113">MPPIPHWLVYASAVVLPLGAFLLTPPSLLMNKLISKFEIHPKLENPQISSVNVYGTELRGRDRDRFIVAFNNADFLFEYGTIPALNKNPIFIRVKQGKRMYEFTAYLYGDGMIQLVRHKGKRQITYRVSSEILELVLQSCIRDAWWVT</sequence>
<evidence type="ECO:0000256" key="1">
    <source>
        <dbReference type="SAM" id="Phobius"/>
    </source>
</evidence>
<protein>
    <submittedName>
        <fullName evidence="3">Uncharacterized protein</fullName>
    </submittedName>
</protein>
<dbReference type="Proteomes" id="UP000182589">
    <property type="component" value="Unassembled WGS sequence"/>
</dbReference>
<organism evidence="3 4">
    <name type="scientific">Alicyclobacillus hesperidum</name>
    <dbReference type="NCBI Taxonomy" id="89784"/>
    <lineage>
        <taxon>Bacteria</taxon>
        <taxon>Bacillati</taxon>
        <taxon>Bacillota</taxon>
        <taxon>Bacilli</taxon>
        <taxon>Bacillales</taxon>
        <taxon>Alicyclobacillaceae</taxon>
        <taxon>Alicyclobacillus</taxon>
    </lineage>
</organism>
<keyword evidence="1" id="KW-1133">Transmembrane helix</keyword>
<keyword evidence="1" id="KW-0472">Membrane</keyword>
<accession>A0A1H2RIJ2</accession>
<dbReference type="InterPro" id="IPR019723">
    <property type="entry name" value="Uncharacterised_YfmQ"/>
</dbReference>
<evidence type="ECO:0000313" key="4">
    <source>
        <dbReference type="Proteomes" id="UP000182589"/>
    </source>
</evidence>
<dbReference type="Proteomes" id="UP001157137">
    <property type="component" value="Unassembled WGS sequence"/>
</dbReference>